<protein>
    <submittedName>
        <fullName evidence="1">Uncharacterized protein</fullName>
    </submittedName>
</protein>
<dbReference type="HOGENOM" id="CLU_1208666_0_0_7"/>
<dbReference type="EMBL" id="CP001804">
    <property type="protein sequence ID" value="ACY13248.1"/>
    <property type="molecule type" value="Genomic_DNA"/>
</dbReference>
<dbReference type="STRING" id="502025.Hoch_0611"/>
<gene>
    <name evidence="1" type="ordered locus">Hoch_0611</name>
</gene>
<evidence type="ECO:0000313" key="1">
    <source>
        <dbReference type="EMBL" id="ACY13248.1"/>
    </source>
</evidence>
<dbReference type="Proteomes" id="UP000001880">
    <property type="component" value="Chromosome"/>
</dbReference>
<dbReference type="AlphaFoldDB" id="D0LLN1"/>
<accession>D0LLN1</accession>
<proteinExistence type="predicted"/>
<keyword evidence="2" id="KW-1185">Reference proteome</keyword>
<reference evidence="1 2" key="1">
    <citation type="journal article" date="2010" name="Stand. Genomic Sci.">
        <title>Complete genome sequence of Haliangium ochraceum type strain (SMP-2).</title>
        <authorList>
            <consortium name="US DOE Joint Genome Institute (JGI-PGF)"/>
            <person name="Ivanova N."/>
            <person name="Daum C."/>
            <person name="Lang E."/>
            <person name="Abt B."/>
            <person name="Kopitz M."/>
            <person name="Saunders E."/>
            <person name="Lapidus A."/>
            <person name="Lucas S."/>
            <person name="Glavina Del Rio T."/>
            <person name="Nolan M."/>
            <person name="Tice H."/>
            <person name="Copeland A."/>
            <person name="Cheng J.F."/>
            <person name="Chen F."/>
            <person name="Bruce D."/>
            <person name="Goodwin L."/>
            <person name="Pitluck S."/>
            <person name="Mavromatis K."/>
            <person name="Pati A."/>
            <person name="Mikhailova N."/>
            <person name="Chen A."/>
            <person name="Palaniappan K."/>
            <person name="Land M."/>
            <person name="Hauser L."/>
            <person name="Chang Y.J."/>
            <person name="Jeffries C.D."/>
            <person name="Detter J.C."/>
            <person name="Brettin T."/>
            <person name="Rohde M."/>
            <person name="Goker M."/>
            <person name="Bristow J."/>
            <person name="Markowitz V."/>
            <person name="Eisen J.A."/>
            <person name="Hugenholtz P."/>
            <person name="Kyrpides N.C."/>
            <person name="Klenk H.P."/>
        </authorList>
    </citation>
    <scope>NUCLEOTIDE SEQUENCE [LARGE SCALE GENOMIC DNA]</scope>
    <source>
        <strain evidence="2">DSM 14365 / CIP 107738 / JCM 11303 / AJ 13395 / SMP-2</strain>
    </source>
</reference>
<dbReference type="Pfam" id="PF22531">
    <property type="entry name" value="DUF7002"/>
    <property type="match status" value="1"/>
</dbReference>
<dbReference type="InterPro" id="IPR054271">
    <property type="entry name" value="DUF7002"/>
</dbReference>
<evidence type="ECO:0000313" key="2">
    <source>
        <dbReference type="Proteomes" id="UP000001880"/>
    </source>
</evidence>
<organism evidence="1 2">
    <name type="scientific">Haliangium ochraceum (strain DSM 14365 / JCM 11303 / SMP-2)</name>
    <dbReference type="NCBI Taxonomy" id="502025"/>
    <lineage>
        <taxon>Bacteria</taxon>
        <taxon>Pseudomonadati</taxon>
        <taxon>Myxococcota</taxon>
        <taxon>Polyangia</taxon>
        <taxon>Haliangiales</taxon>
        <taxon>Kofleriaceae</taxon>
        <taxon>Haliangium</taxon>
    </lineage>
</organism>
<dbReference type="KEGG" id="hoh:Hoch_0611"/>
<dbReference type="eggNOG" id="ENOG5031FPE">
    <property type="taxonomic scope" value="Bacteria"/>
</dbReference>
<name>D0LLN1_HALO1</name>
<sequence>MVRGRLDAKTLAELYPRLFHMAEAGSWEGIQRHGLRSTSALLDLFEVQGDARRRIEDEHRSACVEVSHPAHGTAVIRDQLPMSDAGLQKALRDELTPRDWYRLLNERVFFWVRETRLERLLGARAYRDKRQTVLVVDTASLLEQHHTRVRLSPYNSGSTKPNPFARGRDTFLPIGEYPFEVWRKKRGSPAEAVVELTVEYAVLDIAAHTLLVKEVGGGLEDIVLWERS</sequence>
<dbReference type="OrthoDB" id="154268at2"/>